<comment type="caution">
    <text evidence="1">The sequence shown here is derived from an EMBL/GenBank/DDBJ whole genome shotgun (WGS) entry which is preliminary data.</text>
</comment>
<reference evidence="1" key="2">
    <citation type="submission" date="2020-09" db="EMBL/GenBank/DDBJ databases">
        <authorList>
            <person name="Sun Q."/>
            <person name="Ohkuma M."/>
        </authorList>
    </citation>
    <scope>NUCLEOTIDE SEQUENCE</scope>
    <source>
        <strain evidence="1">JCM 4988</strain>
    </source>
</reference>
<reference evidence="1" key="1">
    <citation type="journal article" date="2014" name="Int. J. Syst. Evol. Microbiol.">
        <title>Complete genome sequence of Corynebacterium casei LMG S-19264T (=DSM 44701T), isolated from a smear-ripened cheese.</title>
        <authorList>
            <consortium name="US DOE Joint Genome Institute (JGI-PGF)"/>
            <person name="Walter F."/>
            <person name="Albersmeier A."/>
            <person name="Kalinowski J."/>
            <person name="Ruckert C."/>
        </authorList>
    </citation>
    <scope>NUCLEOTIDE SEQUENCE</scope>
    <source>
        <strain evidence="1">JCM 4988</strain>
    </source>
</reference>
<protein>
    <submittedName>
        <fullName evidence="1">Uncharacterized protein</fullName>
    </submittedName>
</protein>
<evidence type="ECO:0000313" key="2">
    <source>
        <dbReference type="Proteomes" id="UP000630936"/>
    </source>
</evidence>
<name>A0A918PZR7_9ACTN</name>
<dbReference type="AlphaFoldDB" id="A0A918PZR7"/>
<gene>
    <name evidence="1" type="ORF">GCM10010387_22330</name>
</gene>
<dbReference type="RefSeq" id="WP_190122800.1">
    <property type="nucleotide sequence ID" value="NZ_BMWG01000004.1"/>
</dbReference>
<dbReference type="EMBL" id="BMWG01000004">
    <property type="protein sequence ID" value="GGZ28411.1"/>
    <property type="molecule type" value="Genomic_DNA"/>
</dbReference>
<evidence type="ECO:0000313" key="1">
    <source>
        <dbReference type="EMBL" id="GGZ28411.1"/>
    </source>
</evidence>
<proteinExistence type="predicted"/>
<keyword evidence="2" id="KW-1185">Reference proteome</keyword>
<dbReference type="Proteomes" id="UP000630936">
    <property type="component" value="Unassembled WGS sequence"/>
</dbReference>
<sequence>MSRLTFTLDGRDQLSRVLNGVGDSADRLGRRMLTAGINGEAAMNRMARTTTQRMAAMQRDTTTSAQKVATLRRSLISLAPAAIPAAAALAPIAAGAGAAGIALGVFAAALGPQAAALGEAAEAEKQYQDAVETSGARSKEAATAQAEYARTMAKLPPATRQAAAALGVFKDEYKSWSDSLAGDTMAPVTKGMATLSGLLPKTSGLVRGTSAELDRMVTILAGGMQTAGFDRVNAKFEAFATGTLRKANDALISLGQADTSKVGSGLSEFMDYARAQAPLAGETLRNLAEALTNLLIAGSDVGVGLLQVVNVLAGLAAAVPSGVITTLLQLAIAIKAVQLAAVGMAAGRAAIAALGVQLVAMNTAASAAPGRLAAVGAGFMALSRSARLAVAGTGIGLLLLGLNELSQAGRTTGPDVDRLTTSLGQLGRTGKTSGTLVTEFGADFEKLREQIDRVLDPSVVESVNNWGSSITGGFLDAGDATEELTQSFDAIDSALANLVSGGKADQAAAALDRLLAGMGPAQAAQLKGSLDGYNEALAALKFEQELAAQAMGLFGQQAQATQAKLAAQKQSADGLRQSIVALNDVQRGGLGGMIGFEAAIAATAKAATGGARSLSMVHGELNLTTERARTSAAALQDLAAKTDAAAASTYESTGSWEKANDVYARGRAQLVAFADAMGLTRGQAEQLADQILKTPDKTATITMRTEDAVNGLNGFIAKVQAAPNAKSVTVKALTQDAVRLLESLGYKVTHLKNGQFSVTALTGTAMANLGAVQRARDGIQNKSITITTTRLTVYRSMRVDGGGTSNAAAAKNAAELYADGGLVRGPGTGTSDSIDARVSNGEYVVKASSVARHGVAFMDALNEGRLPIGSPGPTAPGGGGAMAGSGADAGRGLAAGMRSSTGEVEASARTMAAAVVTGVRAELEIASPSKKMKALAREIGNGLISGMTGSRAKIKSTAKELAKDILAAVKGTKKGLAGLSLVARISVDTKELDRLASQRDGFAARIKAARDFAKSVTTSARQSSSLAGLQLADGKISAGSIKAGLTNKLGKLRTFASHITALAKRGLSKTLLRQILEMGPEEGYAYASALAGADKATFKSINSLQGTLSKETDKLGKTGADLLYDSGKNAGKGFLKGLESQQDAIEAQMVKIAKAMQKAIRKALGIKSPSRVMAADGQDSTKGLAVGLIEAMPVLDQALAAVSGRIASTQPVIGRPAITGSTAGTPQQVRIDVHVSGSADPVAVARELRRQLVELRRTYGINVALGV</sequence>
<organism evidence="1 2">
    <name type="scientific">Streptomyces inusitatus</name>
    <dbReference type="NCBI Taxonomy" id="68221"/>
    <lineage>
        <taxon>Bacteria</taxon>
        <taxon>Bacillati</taxon>
        <taxon>Actinomycetota</taxon>
        <taxon>Actinomycetes</taxon>
        <taxon>Kitasatosporales</taxon>
        <taxon>Streptomycetaceae</taxon>
        <taxon>Streptomyces</taxon>
    </lineage>
</organism>
<accession>A0A918PZR7</accession>